<sequence length="146" mass="16567">MHDSGHFSPVVECVYLCKRGMNDLIKISSLLDAGPVDRERDSRSSFPTNGLHDLSVGSEELLAKEPSNSWTAYLNLDSYLNLKMESVMHRQLQLPSPSLFHGMCPMMWISLPLVISTSQKPTAGRFLWPIRGPPHCWTDERKKRTI</sequence>
<gene>
    <name evidence="1" type="ORF">JTE90_026003</name>
</gene>
<comment type="caution">
    <text evidence="1">The sequence shown here is derived from an EMBL/GenBank/DDBJ whole genome shotgun (WGS) entry which is preliminary data.</text>
</comment>
<proteinExistence type="predicted"/>
<organism evidence="1 2">
    <name type="scientific">Oedothorax gibbosus</name>
    <dbReference type="NCBI Taxonomy" id="931172"/>
    <lineage>
        <taxon>Eukaryota</taxon>
        <taxon>Metazoa</taxon>
        <taxon>Ecdysozoa</taxon>
        <taxon>Arthropoda</taxon>
        <taxon>Chelicerata</taxon>
        <taxon>Arachnida</taxon>
        <taxon>Araneae</taxon>
        <taxon>Araneomorphae</taxon>
        <taxon>Entelegynae</taxon>
        <taxon>Araneoidea</taxon>
        <taxon>Linyphiidae</taxon>
        <taxon>Erigoninae</taxon>
        <taxon>Oedothorax</taxon>
    </lineage>
</organism>
<reference evidence="1 2" key="1">
    <citation type="journal article" date="2022" name="Nat. Ecol. Evol.">
        <title>A masculinizing supergene underlies an exaggerated male reproductive morph in a spider.</title>
        <authorList>
            <person name="Hendrickx F."/>
            <person name="De Corte Z."/>
            <person name="Sonet G."/>
            <person name="Van Belleghem S.M."/>
            <person name="Kostlbacher S."/>
            <person name="Vangestel C."/>
        </authorList>
    </citation>
    <scope>NUCLEOTIDE SEQUENCE [LARGE SCALE GENOMIC DNA]</scope>
    <source>
        <strain evidence="1">W744_W776</strain>
    </source>
</reference>
<dbReference type="EMBL" id="JAFNEN010000423">
    <property type="protein sequence ID" value="KAG8183303.1"/>
    <property type="molecule type" value="Genomic_DNA"/>
</dbReference>
<dbReference type="AlphaFoldDB" id="A0AAV6UHN7"/>
<protein>
    <submittedName>
        <fullName evidence="1">Uncharacterized protein</fullName>
    </submittedName>
</protein>
<name>A0AAV6UHN7_9ARAC</name>
<accession>A0AAV6UHN7</accession>
<dbReference type="Proteomes" id="UP000827092">
    <property type="component" value="Unassembled WGS sequence"/>
</dbReference>
<evidence type="ECO:0000313" key="1">
    <source>
        <dbReference type="EMBL" id="KAG8183303.1"/>
    </source>
</evidence>
<evidence type="ECO:0000313" key="2">
    <source>
        <dbReference type="Proteomes" id="UP000827092"/>
    </source>
</evidence>
<keyword evidence="2" id="KW-1185">Reference proteome</keyword>